<gene>
    <name evidence="1" type="ORF">M427DRAFT_389576</name>
</gene>
<protein>
    <recommendedName>
        <fullName evidence="3">HAD-like protein</fullName>
    </recommendedName>
</protein>
<accession>A0A139A8R5</accession>
<dbReference type="InterPro" id="IPR036412">
    <property type="entry name" value="HAD-like_sf"/>
</dbReference>
<evidence type="ECO:0000313" key="1">
    <source>
        <dbReference type="EMBL" id="KXS12845.1"/>
    </source>
</evidence>
<proteinExistence type="predicted"/>
<dbReference type="PANTHER" id="PTHR28181:SF2">
    <property type="entry name" value="PHOSPHORIC MONOESTER HYDROLASE"/>
    <property type="match status" value="1"/>
</dbReference>
<keyword evidence="2" id="KW-1185">Reference proteome</keyword>
<dbReference type="PANTHER" id="PTHR28181">
    <property type="entry name" value="UPF0655 PROTEIN YCR015C"/>
    <property type="match status" value="1"/>
</dbReference>
<dbReference type="Pfam" id="PF12710">
    <property type="entry name" value="HAD"/>
    <property type="match status" value="1"/>
</dbReference>
<name>A0A139A8R5_GONPJ</name>
<dbReference type="InterPro" id="IPR050849">
    <property type="entry name" value="HAD-like_hydrolase_phosphatase"/>
</dbReference>
<sequence>MMFFSDFDGTISHSDPVVELLALAVGSRAKALALTREIMLPVARQQRTYREGFDLAVANFAGIDETTGLKTMVDAVHIDSTFSHFYDFCHSVHIPFVILSSGFANVIEKSLDLFLPNRSGASTSRSSTKISVVGSSYAHDKSQLLWKVRHVDDSPIGHDKSVHLVKARNTINTNVKLRGRVPIVYFGDGLNDIGPAEVADIVFAKAGSSLDKQCTRRGIQRRTFRDFAEVEDVLGQAFLIVNKLIEDQSDRLRDIDLIRTWRDVIYTYDRADIKVDSKM</sequence>
<dbReference type="Proteomes" id="UP000070544">
    <property type="component" value="Unassembled WGS sequence"/>
</dbReference>
<dbReference type="Gene3D" id="3.90.1470.20">
    <property type="match status" value="1"/>
</dbReference>
<reference evidence="1 2" key="1">
    <citation type="journal article" date="2015" name="Genome Biol. Evol.">
        <title>Phylogenomic analyses indicate that early fungi evolved digesting cell walls of algal ancestors of land plants.</title>
        <authorList>
            <person name="Chang Y."/>
            <person name="Wang S."/>
            <person name="Sekimoto S."/>
            <person name="Aerts A.L."/>
            <person name="Choi C."/>
            <person name="Clum A."/>
            <person name="LaButti K.M."/>
            <person name="Lindquist E.A."/>
            <person name="Yee Ngan C."/>
            <person name="Ohm R.A."/>
            <person name="Salamov A.A."/>
            <person name="Grigoriev I.V."/>
            <person name="Spatafora J.W."/>
            <person name="Berbee M.L."/>
        </authorList>
    </citation>
    <scope>NUCLEOTIDE SEQUENCE [LARGE SCALE GENOMIC DNA]</scope>
    <source>
        <strain evidence="1 2">JEL478</strain>
    </source>
</reference>
<dbReference type="Gene3D" id="3.40.50.1000">
    <property type="entry name" value="HAD superfamily/HAD-like"/>
    <property type="match status" value="1"/>
</dbReference>
<dbReference type="EMBL" id="KQ965784">
    <property type="protein sequence ID" value="KXS12845.1"/>
    <property type="molecule type" value="Genomic_DNA"/>
</dbReference>
<evidence type="ECO:0000313" key="2">
    <source>
        <dbReference type="Proteomes" id="UP000070544"/>
    </source>
</evidence>
<dbReference type="STRING" id="1344416.A0A139A8R5"/>
<dbReference type="OrthoDB" id="10014216at2759"/>
<organism evidence="1 2">
    <name type="scientific">Gonapodya prolifera (strain JEL478)</name>
    <name type="common">Monoblepharis prolifera</name>
    <dbReference type="NCBI Taxonomy" id="1344416"/>
    <lineage>
        <taxon>Eukaryota</taxon>
        <taxon>Fungi</taxon>
        <taxon>Fungi incertae sedis</taxon>
        <taxon>Chytridiomycota</taxon>
        <taxon>Chytridiomycota incertae sedis</taxon>
        <taxon>Monoblepharidomycetes</taxon>
        <taxon>Monoblepharidales</taxon>
        <taxon>Gonapodyaceae</taxon>
        <taxon>Gonapodya</taxon>
    </lineage>
</organism>
<dbReference type="AlphaFoldDB" id="A0A139A8R5"/>
<dbReference type="InterPro" id="IPR023214">
    <property type="entry name" value="HAD_sf"/>
</dbReference>
<evidence type="ECO:0008006" key="3">
    <source>
        <dbReference type="Google" id="ProtNLM"/>
    </source>
</evidence>
<dbReference type="SUPFAM" id="SSF56784">
    <property type="entry name" value="HAD-like"/>
    <property type="match status" value="1"/>
</dbReference>